<dbReference type="PANTHER" id="PTHR11471">
    <property type="entry name" value="TUMOR NECROSIS FACTOR FAMILY MEMBER"/>
    <property type="match status" value="1"/>
</dbReference>
<keyword evidence="8" id="KW-1185">Reference proteome</keyword>
<feature type="transmembrane region" description="Helical" evidence="5">
    <location>
        <begin position="40"/>
        <end position="63"/>
    </location>
</feature>
<name>A0A3Q3DGV9_HIPCM</name>
<dbReference type="GO" id="GO:0005164">
    <property type="term" value="F:tumor necrosis factor receptor binding"/>
    <property type="evidence" value="ECO:0007669"/>
    <property type="project" value="InterPro"/>
</dbReference>
<evidence type="ECO:0000259" key="6">
    <source>
        <dbReference type="PROSITE" id="PS50049"/>
    </source>
</evidence>
<dbReference type="GO" id="GO:0006955">
    <property type="term" value="P:immune response"/>
    <property type="evidence" value="ECO:0007669"/>
    <property type="project" value="InterPro"/>
</dbReference>
<dbReference type="PROSITE" id="PS00251">
    <property type="entry name" value="THD_1"/>
    <property type="match status" value="1"/>
</dbReference>
<dbReference type="GO" id="GO:0005125">
    <property type="term" value="F:cytokine activity"/>
    <property type="evidence" value="ECO:0007669"/>
    <property type="project" value="UniProtKB-KW"/>
</dbReference>
<keyword evidence="5" id="KW-0812">Transmembrane</keyword>
<dbReference type="AlphaFoldDB" id="A0A3Q3DGV9"/>
<comment type="similarity">
    <text evidence="2">Belongs to the tumor necrosis factor family.</text>
</comment>
<dbReference type="OMA" id="RTIDNSY"/>
<dbReference type="InterPro" id="IPR006052">
    <property type="entry name" value="TNF_dom"/>
</dbReference>
<organism evidence="7 8">
    <name type="scientific">Hippocampus comes</name>
    <name type="common">Tiger tail seahorse</name>
    <dbReference type="NCBI Taxonomy" id="109280"/>
    <lineage>
        <taxon>Eukaryota</taxon>
        <taxon>Metazoa</taxon>
        <taxon>Chordata</taxon>
        <taxon>Craniata</taxon>
        <taxon>Vertebrata</taxon>
        <taxon>Euteleostomi</taxon>
        <taxon>Actinopterygii</taxon>
        <taxon>Neopterygii</taxon>
        <taxon>Teleostei</taxon>
        <taxon>Neoteleostei</taxon>
        <taxon>Acanthomorphata</taxon>
        <taxon>Syngnathiaria</taxon>
        <taxon>Syngnathiformes</taxon>
        <taxon>Syngnathoidei</taxon>
        <taxon>Syngnathidae</taxon>
        <taxon>Hippocampus</taxon>
    </lineage>
</organism>
<dbReference type="Proteomes" id="UP000264820">
    <property type="component" value="Unplaced"/>
</dbReference>
<dbReference type="Gene3D" id="2.60.120.40">
    <property type="match status" value="1"/>
</dbReference>
<proteinExistence type="inferred from homology"/>
<dbReference type="InterPro" id="IPR021184">
    <property type="entry name" value="TNF_CS"/>
</dbReference>
<sequence length="237" mass="25795">YAEGGHPRSVYLVDSHAAAAAPPLPPRAGRARRCTGLAQTILFMLVSVALTGLILEALLIFYLHSNHFEQVKSPSASANDITVFPSPPTEKKRSPHTCTPDSKPVARLIGGKDATHGKSVVGWSLISGNLLCGMDYKNGSLLIRREGFYFVYSKLSFHKSATTFHHTVVKRTRRHPGGTVPLLQAREFSSADKNNGNTFLGGVFHLLKDDALFVKVSDTSKIVQVIAHENVFGAFMI</sequence>
<evidence type="ECO:0000256" key="5">
    <source>
        <dbReference type="SAM" id="Phobius"/>
    </source>
</evidence>
<reference evidence="7" key="1">
    <citation type="submission" date="2025-08" db="UniProtKB">
        <authorList>
            <consortium name="Ensembl"/>
        </authorList>
    </citation>
    <scope>IDENTIFICATION</scope>
</reference>
<dbReference type="PANTHER" id="PTHR11471:SF34">
    <property type="entry name" value="TUMOR NECROSIS FACTOR LIGAND SUPERFAMILY MEMBER 14"/>
    <property type="match status" value="1"/>
</dbReference>
<dbReference type="GeneTree" id="ENSGT00940000176155"/>
<feature type="domain" description="THD" evidence="6">
    <location>
        <begin position="104"/>
        <end position="237"/>
    </location>
</feature>
<comment type="subcellular location">
    <subcellularLocation>
        <location evidence="1">Membrane</location>
    </subcellularLocation>
</comment>
<evidence type="ECO:0000256" key="1">
    <source>
        <dbReference type="ARBA" id="ARBA00004370"/>
    </source>
</evidence>
<evidence type="ECO:0000313" key="7">
    <source>
        <dbReference type="Ensembl" id="ENSHCOP00000011850.1"/>
    </source>
</evidence>
<evidence type="ECO:0000313" key="8">
    <source>
        <dbReference type="Proteomes" id="UP000264820"/>
    </source>
</evidence>
<evidence type="ECO:0000256" key="3">
    <source>
        <dbReference type="ARBA" id="ARBA00022514"/>
    </source>
</evidence>
<dbReference type="GO" id="GO:0016020">
    <property type="term" value="C:membrane"/>
    <property type="evidence" value="ECO:0007669"/>
    <property type="project" value="UniProtKB-SubCell"/>
</dbReference>
<keyword evidence="4 5" id="KW-0472">Membrane</keyword>
<evidence type="ECO:0000256" key="4">
    <source>
        <dbReference type="ARBA" id="ARBA00023136"/>
    </source>
</evidence>
<dbReference type="Ensembl" id="ENSHCOT00000018717.1">
    <property type="protein sequence ID" value="ENSHCOP00000011850.1"/>
    <property type="gene ID" value="ENSHCOG00000014768.1"/>
</dbReference>
<dbReference type="PROSITE" id="PS50049">
    <property type="entry name" value="THD_2"/>
    <property type="match status" value="1"/>
</dbReference>
<protein>
    <submittedName>
        <fullName evidence="7">Tumor necrosis factor ligand superfamily member 6-like</fullName>
    </submittedName>
</protein>
<dbReference type="SMART" id="SM00207">
    <property type="entry name" value="TNF"/>
    <property type="match status" value="1"/>
</dbReference>
<dbReference type="GO" id="GO:0005615">
    <property type="term" value="C:extracellular space"/>
    <property type="evidence" value="ECO:0007669"/>
    <property type="project" value="UniProtKB-KW"/>
</dbReference>
<reference evidence="7" key="2">
    <citation type="submission" date="2025-09" db="UniProtKB">
        <authorList>
            <consortium name="Ensembl"/>
        </authorList>
    </citation>
    <scope>IDENTIFICATION</scope>
</reference>
<keyword evidence="3" id="KW-0202">Cytokine</keyword>
<dbReference type="Pfam" id="PF00229">
    <property type="entry name" value="TNF"/>
    <property type="match status" value="1"/>
</dbReference>
<keyword evidence="5" id="KW-1133">Transmembrane helix</keyword>
<accession>A0A3Q3DGV9</accession>
<evidence type="ECO:0000256" key="2">
    <source>
        <dbReference type="ARBA" id="ARBA00008670"/>
    </source>
</evidence>
<dbReference type="InterPro" id="IPR008983">
    <property type="entry name" value="Tumour_necrosis_fac-like_dom"/>
</dbReference>
<dbReference type="SUPFAM" id="SSF49842">
    <property type="entry name" value="TNF-like"/>
    <property type="match status" value="1"/>
</dbReference>